<protein>
    <submittedName>
        <fullName evidence="1">CopG family transcriptional regulator</fullName>
    </submittedName>
</protein>
<dbReference type="EMBL" id="JAOCIL010000005">
    <property type="protein sequence ID" value="MDH1440293.1"/>
    <property type="molecule type" value="Genomic_DNA"/>
</dbReference>
<organism evidence="1 2">
    <name type="scientific">Acinetobacter johnsonii</name>
    <dbReference type="NCBI Taxonomy" id="40214"/>
    <lineage>
        <taxon>Bacteria</taxon>
        <taxon>Pseudomonadati</taxon>
        <taxon>Pseudomonadota</taxon>
        <taxon>Gammaproteobacteria</taxon>
        <taxon>Moraxellales</taxon>
        <taxon>Moraxellaceae</taxon>
        <taxon>Acinetobacter</taxon>
    </lineage>
</organism>
<gene>
    <name evidence="1" type="ORF">N5I27_18580</name>
</gene>
<sequence>MSTTAMSIKLDSSYKDRLSRLATTKKRTAHALAKAAITSFIEQEERLEAERKEAIASYEDYLETGLHVTLAEADEWLESWGTDNEKDVPLCHK</sequence>
<accession>A0AA42QUN0</accession>
<dbReference type="RefSeq" id="WP_086045008.1">
    <property type="nucleotide sequence ID" value="NZ_JADDYQ010000099.1"/>
</dbReference>
<dbReference type="InterPro" id="IPR010985">
    <property type="entry name" value="Ribbon_hlx_hlx"/>
</dbReference>
<evidence type="ECO:0000313" key="2">
    <source>
        <dbReference type="Proteomes" id="UP001161567"/>
    </source>
</evidence>
<dbReference type="AlphaFoldDB" id="A0AA42QUN0"/>
<dbReference type="InterPro" id="IPR013321">
    <property type="entry name" value="Arc_rbn_hlx_hlx"/>
</dbReference>
<comment type="caution">
    <text evidence="1">The sequence shown here is derived from an EMBL/GenBank/DDBJ whole genome shotgun (WGS) entry which is preliminary data.</text>
</comment>
<dbReference type="SUPFAM" id="SSF47598">
    <property type="entry name" value="Ribbon-helix-helix"/>
    <property type="match status" value="1"/>
</dbReference>
<dbReference type="Proteomes" id="UP001161567">
    <property type="component" value="Unassembled WGS sequence"/>
</dbReference>
<dbReference type="GO" id="GO:0006355">
    <property type="term" value="P:regulation of DNA-templated transcription"/>
    <property type="evidence" value="ECO:0007669"/>
    <property type="project" value="InterPro"/>
</dbReference>
<name>A0AA42QUN0_ACIJO</name>
<evidence type="ECO:0000313" key="1">
    <source>
        <dbReference type="EMBL" id="MDH1440293.1"/>
    </source>
</evidence>
<proteinExistence type="predicted"/>
<dbReference type="Gene3D" id="1.10.1220.10">
    <property type="entry name" value="Met repressor-like"/>
    <property type="match status" value="1"/>
</dbReference>
<reference evidence="1" key="1">
    <citation type="submission" date="2022-09" db="EMBL/GenBank/DDBJ databases">
        <title>Intensive care unit water sources are persistently colonized with multi-drug resistant bacteria and are the site of extensive horizontal gene transfer of antibiotic resistance genes.</title>
        <authorList>
            <person name="Diorio-Toth L."/>
        </authorList>
    </citation>
    <scope>NUCLEOTIDE SEQUENCE</scope>
    <source>
        <strain evidence="1">GD03725</strain>
    </source>
</reference>